<dbReference type="PANTHER" id="PTHR24232:SF97">
    <property type="entry name" value="G-PROTEIN COUPLED RECEPTORS FAMILY 1 PROFILE DOMAIN-CONTAINING PROTEIN"/>
    <property type="match status" value="1"/>
</dbReference>
<evidence type="ECO:0000313" key="14">
    <source>
        <dbReference type="Proteomes" id="UP000007754"/>
    </source>
</evidence>
<dbReference type="InterPro" id="IPR000276">
    <property type="entry name" value="GPCR_Rhodpsn"/>
</dbReference>
<evidence type="ECO:0000256" key="8">
    <source>
        <dbReference type="ARBA" id="ARBA00023180"/>
    </source>
</evidence>
<dbReference type="AlphaFoldDB" id="H0Z4V7"/>
<evidence type="ECO:0000256" key="11">
    <source>
        <dbReference type="SAM" id="Phobius"/>
    </source>
</evidence>
<dbReference type="InterPro" id="IPR017452">
    <property type="entry name" value="GPCR_Rhodpsn_7TM"/>
</dbReference>
<feature type="transmembrane region" description="Helical" evidence="11">
    <location>
        <begin position="173"/>
        <end position="195"/>
    </location>
</feature>
<dbReference type="Proteomes" id="UP000007754">
    <property type="component" value="Chromosome 9"/>
</dbReference>
<evidence type="ECO:0000256" key="2">
    <source>
        <dbReference type="ARBA" id="ARBA00022475"/>
    </source>
</evidence>
<dbReference type="Pfam" id="PF00001">
    <property type="entry name" value="7tm_1"/>
    <property type="match status" value="1"/>
</dbReference>
<reference evidence="13" key="2">
    <citation type="submission" date="2025-08" db="UniProtKB">
        <authorList>
            <consortium name="Ensembl"/>
        </authorList>
    </citation>
    <scope>IDENTIFICATION</scope>
</reference>
<dbReference type="PROSITE" id="PS00237">
    <property type="entry name" value="G_PROTEIN_RECEP_F1_1"/>
    <property type="match status" value="1"/>
</dbReference>
<comment type="similarity">
    <text evidence="10">Belongs to the G-protein coupled receptor 1 family.</text>
</comment>
<keyword evidence="7 10" id="KW-0675">Receptor</keyword>
<sequence>MNVSNNCSTTSLELHPHVRLIEFALYSLIFFFGALFNVLAFWVFSCKMKKWTETRVYVMNLVFADFSVICTLPSMVYLLWNKSARGELCQFTETMYFINMLVSIYIISFISIDRYIAIKHPLKAKTFRSPSKAALLCGLLWVLVIVSATIQLWHKHAALCSQTYIPTPAALSLLAICFVFTLPLAILTFCSTEVIRNLKKHLNTNSPEEKSIQKAVHIIYANLIVFLICFMPAYIGLLARFILESVGSTCFLLCVMKNFSSMMRCIATSNCCLDSVCYYFVTREFQEAFLHPKASTQKPEATPPLAVTDMLKEKGEQNPTCAT</sequence>
<reference evidence="13 14" key="1">
    <citation type="journal article" date="2010" name="Nature">
        <title>The genome of a songbird.</title>
        <authorList>
            <person name="Warren W.C."/>
            <person name="Clayton D.F."/>
            <person name="Ellegren H."/>
            <person name="Arnold A.P."/>
            <person name="Hillier L.W."/>
            <person name="Kunstner A."/>
            <person name="Searle S."/>
            <person name="White S."/>
            <person name="Vilella A.J."/>
            <person name="Fairley S."/>
            <person name="Heger A."/>
            <person name="Kong L."/>
            <person name="Ponting C.P."/>
            <person name="Jarvis E.D."/>
            <person name="Mello C.V."/>
            <person name="Minx P."/>
            <person name="Lovell P."/>
            <person name="Velho T.A."/>
            <person name="Ferris M."/>
            <person name="Balakrishnan C.N."/>
            <person name="Sinha S."/>
            <person name="Blatti C."/>
            <person name="London S.E."/>
            <person name="Li Y."/>
            <person name="Lin Y.C."/>
            <person name="George J."/>
            <person name="Sweedler J."/>
            <person name="Southey B."/>
            <person name="Gunaratne P."/>
            <person name="Watson M."/>
            <person name="Nam K."/>
            <person name="Backstrom N."/>
            <person name="Smeds L."/>
            <person name="Nabholz B."/>
            <person name="Itoh Y."/>
            <person name="Whitney O."/>
            <person name="Pfenning A.R."/>
            <person name="Howard J."/>
            <person name="Volker M."/>
            <person name="Skinner B.M."/>
            <person name="Griffin D.K."/>
            <person name="Ye L."/>
            <person name="McLaren W.M."/>
            <person name="Flicek P."/>
            <person name="Quesada V."/>
            <person name="Velasco G."/>
            <person name="Lopez-Otin C."/>
            <person name="Puente X.S."/>
            <person name="Olender T."/>
            <person name="Lancet D."/>
            <person name="Smit A.F."/>
            <person name="Hubley R."/>
            <person name="Konkel M.K."/>
            <person name="Walker J.A."/>
            <person name="Batzer M.A."/>
            <person name="Gu W."/>
            <person name="Pollock D.D."/>
            <person name="Chen L."/>
            <person name="Cheng Z."/>
            <person name="Eichler E.E."/>
            <person name="Stapley J."/>
            <person name="Slate J."/>
            <person name="Ekblom R."/>
            <person name="Birkhead T."/>
            <person name="Burke T."/>
            <person name="Burt D."/>
            <person name="Scharff C."/>
            <person name="Adam I."/>
            <person name="Richard H."/>
            <person name="Sultan M."/>
            <person name="Soldatov A."/>
            <person name="Lehrach H."/>
            <person name="Edwards S.V."/>
            <person name="Yang S.P."/>
            <person name="Li X."/>
            <person name="Graves T."/>
            <person name="Fulton L."/>
            <person name="Nelson J."/>
            <person name="Chinwalla A."/>
            <person name="Hou S."/>
            <person name="Mardis E.R."/>
            <person name="Wilson R.K."/>
        </authorList>
    </citation>
    <scope>NUCLEOTIDE SEQUENCE [LARGE SCALE GENOMIC DNA]</scope>
</reference>
<dbReference type="GO" id="GO:0005886">
    <property type="term" value="C:plasma membrane"/>
    <property type="evidence" value="ECO:0007669"/>
    <property type="project" value="UniProtKB-SubCell"/>
</dbReference>
<dbReference type="PRINTS" id="PR00237">
    <property type="entry name" value="GPCRRHODOPSN"/>
</dbReference>
<evidence type="ECO:0000256" key="3">
    <source>
        <dbReference type="ARBA" id="ARBA00022692"/>
    </source>
</evidence>
<feature type="transmembrane region" description="Helical" evidence="11">
    <location>
        <begin position="95"/>
        <end position="112"/>
    </location>
</feature>
<evidence type="ECO:0000256" key="6">
    <source>
        <dbReference type="ARBA" id="ARBA00023136"/>
    </source>
</evidence>
<evidence type="ECO:0000256" key="1">
    <source>
        <dbReference type="ARBA" id="ARBA00004651"/>
    </source>
</evidence>
<name>H0Z4V7_TAEGU</name>
<proteinExistence type="inferred from homology"/>
<evidence type="ECO:0000256" key="5">
    <source>
        <dbReference type="ARBA" id="ARBA00023040"/>
    </source>
</evidence>
<feature type="transmembrane region" description="Helical" evidence="11">
    <location>
        <begin position="215"/>
        <end position="235"/>
    </location>
</feature>
<evidence type="ECO:0000256" key="9">
    <source>
        <dbReference type="ARBA" id="ARBA00023224"/>
    </source>
</evidence>
<dbReference type="GO" id="GO:0004930">
    <property type="term" value="F:G protein-coupled receptor activity"/>
    <property type="evidence" value="ECO:0007669"/>
    <property type="project" value="UniProtKB-KW"/>
</dbReference>
<protein>
    <submittedName>
        <fullName evidence="13">G-protein coupled receptor 35-like</fullName>
    </submittedName>
</protein>
<dbReference type="FunFam" id="1.20.1070.10:FF:000142">
    <property type="entry name" value="G protein-coupled receptor 55"/>
    <property type="match status" value="1"/>
</dbReference>
<evidence type="ECO:0000256" key="10">
    <source>
        <dbReference type="RuleBase" id="RU000688"/>
    </source>
</evidence>
<evidence type="ECO:0000259" key="12">
    <source>
        <dbReference type="PROSITE" id="PS50262"/>
    </source>
</evidence>
<keyword evidence="2" id="KW-1003">Cell membrane</keyword>
<dbReference type="OMA" id="FCSTEVI"/>
<dbReference type="Gene3D" id="1.20.1070.10">
    <property type="entry name" value="Rhodopsin 7-helix transmembrane proteins"/>
    <property type="match status" value="1"/>
</dbReference>
<feature type="transmembrane region" description="Helical" evidence="11">
    <location>
        <begin position="23"/>
        <end position="44"/>
    </location>
</feature>
<dbReference type="InParanoid" id="H0Z4V7"/>
<feature type="domain" description="G-protein coupled receptors family 1 profile" evidence="12">
    <location>
        <begin position="36"/>
        <end position="278"/>
    </location>
</feature>
<comment type="subcellular location">
    <subcellularLocation>
        <location evidence="1">Cell membrane</location>
        <topology evidence="1">Multi-pass membrane protein</topology>
    </subcellularLocation>
</comment>
<keyword evidence="5 10" id="KW-0297">G-protein coupled receptor</keyword>
<keyword evidence="9 10" id="KW-0807">Transducer</keyword>
<feature type="transmembrane region" description="Helical" evidence="11">
    <location>
        <begin position="133"/>
        <end position="153"/>
    </location>
</feature>
<dbReference type="PANTHER" id="PTHR24232">
    <property type="entry name" value="G-PROTEIN COUPLED RECEPTOR"/>
    <property type="match status" value="1"/>
</dbReference>
<evidence type="ECO:0000256" key="4">
    <source>
        <dbReference type="ARBA" id="ARBA00022989"/>
    </source>
</evidence>
<reference evidence="13" key="3">
    <citation type="submission" date="2025-09" db="UniProtKB">
        <authorList>
            <consortium name="Ensembl"/>
        </authorList>
    </citation>
    <scope>IDENTIFICATION</scope>
</reference>
<keyword evidence="14" id="KW-1185">Reference proteome</keyword>
<evidence type="ECO:0000256" key="7">
    <source>
        <dbReference type="ARBA" id="ARBA00023170"/>
    </source>
</evidence>
<dbReference type="PROSITE" id="PS50262">
    <property type="entry name" value="G_PROTEIN_RECEP_F1_2"/>
    <property type="match status" value="1"/>
</dbReference>
<dbReference type="Ensembl" id="ENSTGUT00000005660.2">
    <property type="protein sequence ID" value="ENSTGUP00000005602.2"/>
    <property type="gene ID" value="ENSTGUG00000005454.2"/>
</dbReference>
<evidence type="ECO:0000313" key="13">
    <source>
        <dbReference type="Ensembl" id="ENSTGUP00000005602.2"/>
    </source>
</evidence>
<organism evidence="13 14">
    <name type="scientific">Taeniopygia guttata</name>
    <name type="common">Zebra finch</name>
    <name type="synonym">Poephila guttata</name>
    <dbReference type="NCBI Taxonomy" id="59729"/>
    <lineage>
        <taxon>Eukaryota</taxon>
        <taxon>Metazoa</taxon>
        <taxon>Chordata</taxon>
        <taxon>Craniata</taxon>
        <taxon>Vertebrata</taxon>
        <taxon>Euteleostomi</taxon>
        <taxon>Archelosauria</taxon>
        <taxon>Archosauria</taxon>
        <taxon>Dinosauria</taxon>
        <taxon>Saurischia</taxon>
        <taxon>Theropoda</taxon>
        <taxon>Coelurosauria</taxon>
        <taxon>Aves</taxon>
        <taxon>Neognathae</taxon>
        <taxon>Neoaves</taxon>
        <taxon>Telluraves</taxon>
        <taxon>Australaves</taxon>
        <taxon>Passeriformes</taxon>
        <taxon>Passeroidea</taxon>
        <taxon>Estrildidae</taxon>
        <taxon>Estrildinae</taxon>
        <taxon>Taeniopygia</taxon>
    </lineage>
</organism>
<dbReference type="GO" id="GO:0007200">
    <property type="term" value="P:phospholipase C-activating G protein-coupled receptor signaling pathway"/>
    <property type="evidence" value="ECO:0007669"/>
    <property type="project" value="TreeGrafter"/>
</dbReference>
<keyword evidence="8" id="KW-0325">Glycoprotein</keyword>
<keyword evidence="6 11" id="KW-0472">Membrane</keyword>
<keyword evidence="4 11" id="KW-1133">Transmembrane helix</keyword>
<dbReference type="SUPFAM" id="SSF81321">
    <property type="entry name" value="Family A G protein-coupled receptor-like"/>
    <property type="match status" value="1"/>
</dbReference>
<keyword evidence="3 10" id="KW-0812">Transmembrane</keyword>
<dbReference type="GO" id="GO:0035025">
    <property type="term" value="P:positive regulation of Rho protein signal transduction"/>
    <property type="evidence" value="ECO:0007669"/>
    <property type="project" value="TreeGrafter"/>
</dbReference>
<accession>H0Z4V7</accession>
<feature type="transmembrane region" description="Helical" evidence="11">
    <location>
        <begin position="56"/>
        <end position="80"/>
    </location>
</feature>
<dbReference type="HOGENOM" id="CLU_1492467_0_0_1"/>
<dbReference type="GeneTree" id="ENSGT01040000240444"/>